<sequence length="28" mass="3518">MKFCASWRSWRYSIQLNFQELNSKSFFI</sequence>
<evidence type="ECO:0000313" key="1">
    <source>
        <dbReference type="EMBL" id="JAH29996.1"/>
    </source>
</evidence>
<accession>A0A0E9RLH5</accession>
<protein>
    <submittedName>
        <fullName evidence="1">Uncharacterized protein</fullName>
    </submittedName>
</protein>
<organism evidence="1">
    <name type="scientific">Anguilla anguilla</name>
    <name type="common">European freshwater eel</name>
    <name type="synonym">Muraena anguilla</name>
    <dbReference type="NCBI Taxonomy" id="7936"/>
    <lineage>
        <taxon>Eukaryota</taxon>
        <taxon>Metazoa</taxon>
        <taxon>Chordata</taxon>
        <taxon>Craniata</taxon>
        <taxon>Vertebrata</taxon>
        <taxon>Euteleostomi</taxon>
        <taxon>Actinopterygii</taxon>
        <taxon>Neopterygii</taxon>
        <taxon>Teleostei</taxon>
        <taxon>Anguilliformes</taxon>
        <taxon>Anguillidae</taxon>
        <taxon>Anguilla</taxon>
    </lineage>
</organism>
<dbReference type="EMBL" id="GBXM01078581">
    <property type="protein sequence ID" value="JAH29996.1"/>
    <property type="molecule type" value="Transcribed_RNA"/>
</dbReference>
<reference evidence="1" key="2">
    <citation type="journal article" date="2015" name="Fish Shellfish Immunol.">
        <title>Early steps in the European eel (Anguilla anguilla)-Vibrio vulnificus interaction in the gills: Role of the RtxA13 toxin.</title>
        <authorList>
            <person name="Callol A."/>
            <person name="Pajuelo D."/>
            <person name="Ebbesson L."/>
            <person name="Teles M."/>
            <person name="MacKenzie S."/>
            <person name="Amaro C."/>
        </authorList>
    </citation>
    <scope>NUCLEOTIDE SEQUENCE</scope>
</reference>
<name>A0A0E9RLH5_ANGAN</name>
<proteinExistence type="predicted"/>
<reference evidence="1" key="1">
    <citation type="submission" date="2014-11" db="EMBL/GenBank/DDBJ databases">
        <authorList>
            <person name="Amaro Gonzalez C."/>
        </authorList>
    </citation>
    <scope>NUCLEOTIDE SEQUENCE</scope>
</reference>
<dbReference type="AlphaFoldDB" id="A0A0E9RLH5"/>